<evidence type="ECO:0000313" key="4">
    <source>
        <dbReference type="EMBL" id="KAK1698019.1"/>
    </source>
</evidence>
<evidence type="ECO:0000256" key="2">
    <source>
        <dbReference type="SAM" id="MobiDB-lite"/>
    </source>
</evidence>
<feature type="domain" description="Reverse transcriptase Ty1/copia-type" evidence="3">
    <location>
        <begin position="163"/>
        <end position="217"/>
    </location>
</feature>
<comment type="caution">
    <text evidence="4">The sequence shown here is derived from an EMBL/GenBank/DDBJ whole genome shotgun (WGS) entry which is preliminary data.</text>
</comment>
<feature type="region of interest" description="Disordered" evidence="2">
    <location>
        <begin position="406"/>
        <end position="428"/>
    </location>
</feature>
<feature type="region of interest" description="Disordered" evidence="2">
    <location>
        <begin position="285"/>
        <end position="343"/>
    </location>
</feature>
<dbReference type="Proteomes" id="UP001231189">
    <property type="component" value="Unassembled WGS sequence"/>
</dbReference>
<keyword evidence="5" id="KW-1185">Reference proteome</keyword>
<dbReference type="InterPro" id="IPR013103">
    <property type="entry name" value="RVT_2"/>
</dbReference>
<evidence type="ECO:0000259" key="3">
    <source>
        <dbReference type="Pfam" id="PF07727"/>
    </source>
</evidence>
<keyword evidence="1" id="KW-0175">Coiled coil</keyword>
<evidence type="ECO:0000313" key="5">
    <source>
        <dbReference type="Proteomes" id="UP001231189"/>
    </source>
</evidence>
<protein>
    <recommendedName>
        <fullName evidence="3">Reverse transcriptase Ty1/copia-type domain-containing protein</fullName>
    </recommendedName>
</protein>
<evidence type="ECO:0000256" key="1">
    <source>
        <dbReference type="SAM" id="Coils"/>
    </source>
</evidence>
<dbReference type="Pfam" id="PF07727">
    <property type="entry name" value="RVT_2"/>
    <property type="match status" value="1"/>
</dbReference>
<feature type="region of interest" description="Disordered" evidence="2">
    <location>
        <begin position="484"/>
        <end position="528"/>
    </location>
</feature>
<accession>A0AAD8U590</accession>
<proteinExistence type="predicted"/>
<feature type="region of interest" description="Disordered" evidence="2">
    <location>
        <begin position="542"/>
        <end position="562"/>
    </location>
</feature>
<gene>
    <name evidence="4" type="ORF">QYE76_014716</name>
</gene>
<sequence>MDKESANPIVHDVVGSKRDASLFDAVPSTAVAAADASEAAVGGRQIPPGFDPYEEVPYISPPNPGVGNNDEDRHTKTRRIRGCSRPVISYFAKGVYRCPFCTLLGGTDFSCLLTHAEDIGKTFPKVGTTMNVYSFRAKHKALDMQLRNFQRVEIAAGACLRSIPRKFKMSMMGELKYFLGFQVRQLPSGTFVSQEKYVKNMLKKFYMTKSNTAKTPMPLNGQLGSCEDEQGVDQKEFRPAGYGAGIFWLVNQFADLLAGTFRRSNRSAGCYDEYSSDDLVIGDKRKRTEKTERPLGFRTNGRVPRGAQGGPGGSRSSATKLKTIGGKNKGQGPLPPLKPSGGVCRRRALDSFDRIPTFYGRMRRWARPRVSGPVSAKTSRIHEHVPPRAEAGTEFVDKLRPRAEEQAVAIDDGSSRAPPPSASGPEVQEKKVSVLRRYAANLCSDKFLFFDSPLFAKLFSGCFLPTISFLFFLGRRAQARLKTSGSKVPLGPSTPPHQAGTTVPGISASQGHTGRACGPTSSDHRTEEDPSFFLENQDTGTSNISLEKLPGVEPPAPLPLRKDNSRAGILAREAPTGGASTAPFSTDHPHAAAKCSWRQPSVLLPRHGKTSSLQGKRGSRAPLTRASSPWCCTSPRPPSSCLGHRSSWRIAASSAERDRGHLTPREKWNARISLRRPRQAGRAAARPRWEPLFEEHFTRPRCAVKEGGYAWYGHEQLDGAFYYLSQLPFPFFRSLLSFTFMPVSLLSIFPLTADARKTLFEELLWEHRELVEAHDKCQVLPEASIDALKEQLANAQLEKEQLIKQHQEELSAQKTSYQELKSQLIQLGLEHAKILEA</sequence>
<organism evidence="4 5">
    <name type="scientific">Lolium multiflorum</name>
    <name type="common">Italian ryegrass</name>
    <name type="synonym">Lolium perenne subsp. multiflorum</name>
    <dbReference type="NCBI Taxonomy" id="4521"/>
    <lineage>
        <taxon>Eukaryota</taxon>
        <taxon>Viridiplantae</taxon>
        <taxon>Streptophyta</taxon>
        <taxon>Embryophyta</taxon>
        <taxon>Tracheophyta</taxon>
        <taxon>Spermatophyta</taxon>
        <taxon>Magnoliopsida</taxon>
        <taxon>Liliopsida</taxon>
        <taxon>Poales</taxon>
        <taxon>Poaceae</taxon>
        <taxon>BOP clade</taxon>
        <taxon>Pooideae</taxon>
        <taxon>Poodae</taxon>
        <taxon>Poeae</taxon>
        <taxon>Poeae Chloroplast Group 2 (Poeae type)</taxon>
        <taxon>Loliodinae</taxon>
        <taxon>Loliinae</taxon>
        <taxon>Lolium</taxon>
    </lineage>
</organism>
<feature type="region of interest" description="Disordered" evidence="2">
    <location>
        <begin position="605"/>
        <end position="629"/>
    </location>
</feature>
<reference evidence="4" key="1">
    <citation type="submission" date="2023-07" db="EMBL/GenBank/DDBJ databases">
        <title>A chromosome-level genome assembly of Lolium multiflorum.</title>
        <authorList>
            <person name="Chen Y."/>
            <person name="Copetti D."/>
            <person name="Kolliker R."/>
            <person name="Studer B."/>
        </authorList>
    </citation>
    <scope>NUCLEOTIDE SEQUENCE</scope>
    <source>
        <strain evidence="4">02402/16</strain>
        <tissue evidence="4">Leaf</tissue>
    </source>
</reference>
<feature type="coiled-coil region" evidence="1">
    <location>
        <begin position="785"/>
        <end position="823"/>
    </location>
</feature>
<dbReference type="EMBL" id="JAUUTY010000001">
    <property type="protein sequence ID" value="KAK1698019.1"/>
    <property type="molecule type" value="Genomic_DNA"/>
</dbReference>
<name>A0AAD8U590_LOLMU</name>
<dbReference type="AlphaFoldDB" id="A0AAD8U590"/>